<name>A0AAV4LHD6_9BACL</name>
<dbReference type="GO" id="GO:0016020">
    <property type="term" value="C:membrane"/>
    <property type="evidence" value="ECO:0007669"/>
    <property type="project" value="UniProtKB-SubCell"/>
</dbReference>
<feature type="transmembrane region" description="Helical" evidence="9">
    <location>
        <begin position="305"/>
        <end position="326"/>
    </location>
</feature>
<keyword evidence="5 9" id="KW-0812">Transmembrane</keyword>
<feature type="transmembrane region" description="Helical" evidence="9">
    <location>
        <begin position="338"/>
        <end position="357"/>
    </location>
</feature>
<keyword evidence="8 9" id="KW-0472">Membrane</keyword>
<evidence type="ECO:0000256" key="2">
    <source>
        <dbReference type="ARBA" id="ARBA00005551"/>
    </source>
</evidence>
<evidence type="ECO:0000313" key="11">
    <source>
        <dbReference type="EMBL" id="GIM47168.1"/>
    </source>
</evidence>
<dbReference type="EMBL" id="BOQE01000001">
    <property type="protein sequence ID" value="GIM47168.1"/>
    <property type="molecule type" value="Genomic_DNA"/>
</dbReference>
<dbReference type="PROSITE" id="PS51202">
    <property type="entry name" value="RCK_C"/>
    <property type="match status" value="1"/>
</dbReference>
<dbReference type="Gene3D" id="3.40.50.720">
    <property type="entry name" value="NAD(P)-binding Rossmann-like Domain"/>
    <property type="match status" value="1"/>
</dbReference>
<dbReference type="GO" id="GO:0015297">
    <property type="term" value="F:antiporter activity"/>
    <property type="evidence" value="ECO:0007669"/>
    <property type="project" value="UniProtKB-KW"/>
</dbReference>
<dbReference type="Pfam" id="PF02080">
    <property type="entry name" value="TrkA_C"/>
    <property type="match status" value="1"/>
</dbReference>
<evidence type="ECO:0000256" key="9">
    <source>
        <dbReference type="SAM" id="Phobius"/>
    </source>
</evidence>
<evidence type="ECO:0000256" key="4">
    <source>
        <dbReference type="ARBA" id="ARBA00022449"/>
    </source>
</evidence>
<feature type="transmembrane region" description="Helical" evidence="9">
    <location>
        <begin position="276"/>
        <end position="293"/>
    </location>
</feature>
<gene>
    <name evidence="11" type="primary">napA</name>
    <name evidence="11" type="ORF">DNHGIG_27170</name>
</gene>
<evidence type="ECO:0000256" key="3">
    <source>
        <dbReference type="ARBA" id="ARBA00022448"/>
    </source>
</evidence>
<dbReference type="InterPro" id="IPR006037">
    <property type="entry name" value="RCK_C"/>
</dbReference>
<dbReference type="Pfam" id="PF00999">
    <property type="entry name" value="Na_H_Exchanger"/>
    <property type="match status" value="1"/>
</dbReference>
<dbReference type="AlphaFoldDB" id="A0AAV4LHD6"/>
<evidence type="ECO:0000256" key="8">
    <source>
        <dbReference type="ARBA" id="ARBA00023136"/>
    </source>
</evidence>
<feature type="transmembrane region" description="Helical" evidence="9">
    <location>
        <begin position="6"/>
        <end position="24"/>
    </location>
</feature>
<dbReference type="GO" id="GO:1902600">
    <property type="term" value="P:proton transmembrane transport"/>
    <property type="evidence" value="ECO:0007669"/>
    <property type="project" value="InterPro"/>
</dbReference>
<feature type="transmembrane region" description="Helical" evidence="9">
    <location>
        <begin position="369"/>
        <end position="389"/>
    </location>
</feature>
<dbReference type="SUPFAM" id="SSF51735">
    <property type="entry name" value="NAD(P)-binding Rossmann-fold domains"/>
    <property type="match status" value="1"/>
</dbReference>
<keyword evidence="7" id="KW-0406">Ion transport</keyword>
<organism evidence="11 12">
    <name type="scientific">Collibacillus ludicampi</name>
    <dbReference type="NCBI Taxonomy" id="2771369"/>
    <lineage>
        <taxon>Bacteria</taxon>
        <taxon>Bacillati</taxon>
        <taxon>Bacillota</taxon>
        <taxon>Bacilli</taxon>
        <taxon>Bacillales</taxon>
        <taxon>Alicyclobacillaceae</taxon>
        <taxon>Collibacillus</taxon>
    </lineage>
</organism>
<proteinExistence type="inferred from homology"/>
<comment type="subcellular location">
    <subcellularLocation>
        <location evidence="1">Membrane</location>
        <topology evidence="1">Multi-pass membrane protein</topology>
    </subcellularLocation>
</comment>
<evidence type="ECO:0000259" key="10">
    <source>
        <dbReference type="PROSITE" id="PS51202"/>
    </source>
</evidence>
<sequence>MEDHISITSLMLVVGIAFLVPILLHRFRLGMIPVVVAEIVMGIIIGKSGLNLITEDPWLKLLSLLGFIFLMFLSGVEIDFDLLKNKTGRKNQNVANPFVIATLVFIGILVTSLLLSYGMVWGNFIKEPFLMTLIIATISLRVVVPVLKERRATETPLGQTILIIAVLSDFVTMILLSVYISLLAHDVNKVIMLLAFFAVVVASYYVFRYYSRRQLFSRLRKGTIQLGTRAVFALILLFVVLSESFGAQNILGAFLAGVIVSLLSPRKEFLHQLDSFGYGFLIPIFFVMVGVKLDIRQIFAQPSMIMLIPVLLIVLLISKMLPILILRRWYPWRETIGAGVLLTSTLSLVIAAATVAHDLGLIKDELKNALILVAVITSFISPILFNRIYPKKEGRKKKISIIGANTITLPVALRLQTEGFQVTVFSECDQGIIKERREIFKKIPFVELPSLDPSILHDHDVFQADVIVVASEDDRRNVEIGHHALQEGTEQVVVRVENPELQESVTGEKITIFSTMYSVWTLLKAMVEHPSAVRLFSQPDGSIQEVVVKNYKYHHVPLHQLSFLGDALILRIYRMDSFMIPHGDTRLHLGDRLLISGSLENIVEIKQELE</sequence>
<dbReference type="InterPro" id="IPR003148">
    <property type="entry name" value="RCK_N"/>
</dbReference>
<comment type="similarity">
    <text evidence="2">Belongs to the monovalent cation:proton antiporter 2 (CPA2) transporter (TC 2.A.37) family.</text>
</comment>
<evidence type="ECO:0000256" key="5">
    <source>
        <dbReference type="ARBA" id="ARBA00022692"/>
    </source>
</evidence>
<comment type="caution">
    <text evidence="11">The sequence shown here is derived from an EMBL/GenBank/DDBJ whole genome shotgun (WGS) entry which is preliminary data.</text>
</comment>
<feature type="domain" description="RCK C-terminal" evidence="10">
    <location>
        <begin position="531"/>
        <end position="610"/>
    </location>
</feature>
<dbReference type="InterPro" id="IPR038770">
    <property type="entry name" value="Na+/solute_symporter_sf"/>
</dbReference>
<dbReference type="Gene3D" id="3.30.70.1450">
    <property type="entry name" value="Regulator of K+ conductance, C-terminal domain"/>
    <property type="match status" value="1"/>
</dbReference>
<reference evidence="11" key="1">
    <citation type="journal article" date="2023" name="Int. J. Syst. Evol. Microbiol.">
        <title>Collibacillus ludicampi gen. nov., sp. nov., a new soil bacterium of the family Alicyclobacillaceae.</title>
        <authorList>
            <person name="Jojima T."/>
            <person name="Ioku Y."/>
            <person name="Fukuta Y."/>
            <person name="Shirasaka N."/>
            <person name="Matsumura Y."/>
            <person name="Mori M."/>
        </authorList>
    </citation>
    <scope>NUCLEOTIDE SEQUENCE</scope>
    <source>
        <strain evidence="11">TP075</strain>
    </source>
</reference>
<dbReference type="Pfam" id="PF02254">
    <property type="entry name" value="TrkA_N"/>
    <property type="match status" value="1"/>
</dbReference>
<dbReference type="Proteomes" id="UP001057291">
    <property type="component" value="Unassembled WGS sequence"/>
</dbReference>
<feature type="transmembrane region" description="Helical" evidence="9">
    <location>
        <begin position="31"/>
        <end position="50"/>
    </location>
</feature>
<keyword evidence="6 9" id="KW-1133">Transmembrane helix</keyword>
<feature type="transmembrane region" description="Helical" evidence="9">
    <location>
        <begin position="94"/>
        <end position="117"/>
    </location>
</feature>
<dbReference type="PANTHER" id="PTHR43562:SF1">
    <property type="entry name" value="NA(+)_H(+) ANTIPORTER YJBQ-RELATED"/>
    <property type="match status" value="1"/>
</dbReference>
<feature type="transmembrane region" description="Helical" evidence="9">
    <location>
        <begin position="62"/>
        <end position="82"/>
    </location>
</feature>
<feature type="transmembrane region" description="Helical" evidence="9">
    <location>
        <begin position="129"/>
        <end position="148"/>
    </location>
</feature>
<dbReference type="SUPFAM" id="SSF116726">
    <property type="entry name" value="TrkA C-terminal domain-like"/>
    <property type="match status" value="1"/>
</dbReference>
<dbReference type="InterPro" id="IPR006153">
    <property type="entry name" value="Cation/H_exchanger_TM"/>
</dbReference>
<dbReference type="Gene3D" id="1.20.1530.20">
    <property type="match status" value="1"/>
</dbReference>
<accession>A0AAV4LHD6</accession>
<evidence type="ECO:0000313" key="12">
    <source>
        <dbReference type="Proteomes" id="UP001057291"/>
    </source>
</evidence>
<evidence type="ECO:0000256" key="7">
    <source>
        <dbReference type="ARBA" id="ARBA00023065"/>
    </source>
</evidence>
<keyword evidence="4" id="KW-0050">Antiport</keyword>
<dbReference type="GO" id="GO:0006813">
    <property type="term" value="P:potassium ion transport"/>
    <property type="evidence" value="ECO:0007669"/>
    <property type="project" value="InterPro"/>
</dbReference>
<protein>
    <submittedName>
        <fullName evidence="11">Sodium:proton antiporter</fullName>
    </submittedName>
</protein>
<evidence type="ECO:0000256" key="6">
    <source>
        <dbReference type="ARBA" id="ARBA00022989"/>
    </source>
</evidence>
<evidence type="ECO:0000256" key="1">
    <source>
        <dbReference type="ARBA" id="ARBA00004141"/>
    </source>
</evidence>
<dbReference type="GO" id="GO:0008324">
    <property type="term" value="F:monoatomic cation transmembrane transporter activity"/>
    <property type="evidence" value="ECO:0007669"/>
    <property type="project" value="InterPro"/>
</dbReference>
<keyword evidence="12" id="KW-1185">Reference proteome</keyword>
<keyword evidence="3" id="KW-0813">Transport</keyword>
<feature type="transmembrane region" description="Helical" evidence="9">
    <location>
        <begin position="160"/>
        <end position="184"/>
    </location>
</feature>
<dbReference type="InterPro" id="IPR036291">
    <property type="entry name" value="NAD(P)-bd_dom_sf"/>
</dbReference>
<feature type="transmembrane region" description="Helical" evidence="9">
    <location>
        <begin position="190"/>
        <end position="210"/>
    </location>
</feature>
<dbReference type="PANTHER" id="PTHR43562">
    <property type="entry name" value="NAPA-TYPE SODIUM/HYDROGEN ANTIPORTER"/>
    <property type="match status" value="1"/>
</dbReference>
<dbReference type="InterPro" id="IPR036721">
    <property type="entry name" value="RCK_C_sf"/>
</dbReference>
<dbReference type="RefSeq" id="WP_282200186.1">
    <property type="nucleotide sequence ID" value="NZ_BOQE01000001.1"/>
</dbReference>